<accession>A0A151MT22</accession>
<reference evidence="1 2" key="1">
    <citation type="journal article" date="2012" name="Genome Biol.">
        <title>Sequencing three crocodilian genomes to illuminate the evolution of archosaurs and amniotes.</title>
        <authorList>
            <person name="St John J.A."/>
            <person name="Braun E.L."/>
            <person name="Isberg S.R."/>
            <person name="Miles L.G."/>
            <person name="Chong A.Y."/>
            <person name="Gongora J."/>
            <person name="Dalzell P."/>
            <person name="Moran C."/>
            <person name="Bed'hom B."/>
            <person name="Abzhanov A."/>
            <person name="Burgess S.C."/>
            <person name="Cooksey A.M."/>
            <person name="Castoe T.A."/>
            <person name="Crawford N.G."/>
            <person name="Densmore L.D."/>
            <person name="Drew J.C."/>
            <person name="Edwards S.V."/>
            <person name="Faircloth B.C."/>
            <person name="Fujita M.K."/>
            <person name="Greenwold M.J."/>
            <person name="Hoffmann F.G."/>
            <person name="Howard J.M."/>
            <person name="Iguchi T."/>
            <person name="Janes D.E."/>
            <person name="Khan S.Y."/>
            <person name="Kohno S."/>
            <person name="de Koning A.J."/>
            <person name="Lance S.L."/>
            <person name="McCarthy F.M."/>
            <person name="McCormack J.E."/>
            <person name="Merchant M.E."/>
            <person name="Peterson D.G."/>
            <person name="Pollock D.D."/>
            <person name="Pourmand N."/>
            <person name="Raney B.J."/>
            <person name="Roessler K.A."/>
            <person name="Sanford J.R."/>
            <person name="Sawyer R.H."/>
            <person name="Schmidt C.J."/>
            <person name="Triplett E.W."/>
            <person name="Tuberville T.D."/>
            <person name="Venegas-Anaya M."/>
            <person name="Howard J.T."/>
            <person name="Jarvis E.D."/>
            <person name="Guillette L.J.Jr."/>
            <person name="Glenn T.C."/>
            <person name="Green R.E."/>
            <person name="Ray D.A."/>
        </authorList>
    </citation>
    <scope>NUCLEOTIDE SEQUENCE [LARGE SCALE GENOMIC DNA]</scope>
    <source>
        <strain evidence="1">KSC_2009_1</strain>
    </source>
</reference>
<proteinExistence type="predicted"/>
<gene>
    <name evidence="1" type="ORF">Y1Q_0005217</name>
</gene>
<dbReference type="Proteomes" id="UP000050525">
    <property type="component" value="Unassembled WGS sequence"/>
</dbReference>
<dbReference type="AlphaFoldDB" id="A0A151MT22"/>
<comment type="caution">
    <text evidence="1">The sequence shown here is derived from an EMBL/GenBank/DDBJ whole genome shotgun (WGS) entry which is preliminary data.</text>
</comment>
<organism evidence="1 2">
    <name type="scientific">Alligator mississippiensis</name>
    <name type="common">American alligator</name>
    <dbReference type="NCBI Taxonomy" id="8496"/>
    <lineage>
        <taxon>Eukaryota</taxon>
        <taxon>Metazoa</taxon>
        <taxon>Chordata</taxon>
        <taxon>Craniata</taxon>
        <taxon>Vertebrata</taxon>
        <taxon>Euteleostomi</taxon>
        <taxon>Archelosauria</taxon>
        <taxon>Archosauria</taxon>
        <taxon>Crocodylia</taxon>
        <taxon>Alligatoridae</taxon>
        <taxon>Alligatorinae</taxon>
        <taxon>Alligator</taxon>
    </lineage>
</organism>
<evidence type="ECO:0008006" key="3">
    <source>
        <dbReference type="Google" id="ProtNLM"/>
    </source>
</evidence>
<protein>
    <recommendedName>
        <fullName evidence="3">Endonuclease/exonuclease/phosphatase domain-containing protein</fullName>
    </recommendedName>
</protein>
<dbReference type="EMBL" id="AKHW03005127">
    <property type="protein sequence ID" value="KYO27652.1"/>
    <property type="molecule type" value="Genomic_DNA"/>
</dbReference>
<sequence>MPGLDMTTKPGVELSADTNGILLLTKCAQHSLIVMNTVFCQKDWLKTMWRHQRLEHWHFLDYIIIQGRNLRDVLVMRAMKGSEDCWMDHRLVRSVMNIRLAPRHQKTQKAAQRQLNVTALKDPGQWEKFQAQLYSALEQVPTADDISIQAHWEELKSTVQDTCAQTIGFALQQNQDWFNISDAQIRNLLEWKHAAIIAWQSHP</sequence>
<keyword evidence="2" id="KW-1185">Reference proteome</keyword>
<name>A0A151MT22_ALLMI</name>
<evidence type="ECO:0000313" key="2">
    <source>
        <dbReference type="Proteomes" id="UP000050525"/>
    </source>
</evidence>
<evidence type="ECO:0000313" key="1">
    <source>
        <dbReference type="EMBL" id="KYO27652.1"/>
    </source>
</evidence>